<comment type="caution">
    <text evidence="2">The sequence shown here is derived from an EMBL/GenBank/DDBJ whole genome shotgun (WGS) entry which is preliminary data.</text>
</comment>
<proteinExistence type="predicted"/>
<keyword evidence="3" id="KW-1185">Reference proteome</keyword>
<protein>
    <submittedName>
        <fullName evidence="2">Uncharacterized protein</fullName>
    </submittedName>
</protein>
<reference evidence="2 3" key="1">
    <citation type="submission" date="2019-12" db="EMBL/GenBank/DDBJ databases">
        <authorList>
            <person name="Alioto T."/>
            <person name="Alioto T."/>
            <person name="Gomez Garrido J."/>
        </authorList>
    </citation>
    <scope>NUCLEOTIDE SEQUENCE [LARGE SCALE GENOMIC DNA]</scope>
</reference>
<feature type="compositionally biased region" description="Gly residues" evidence="1">
    <location>
        <begin position="1"/>
        <end position="13"/>
    </location>
</feature>
<feature type="region of interest" description="Disordered" evidence="1">
    <location>
        <begin position="1"/>
        <end position="85"/>
    </location>
</feature>
<evidence type="ECO:0000313" key="3">
    <source>
        <dbReference type="Proteomes" id="UP000594638"/>
    </source>
</evidence>
<dbReference type="Gramene" id="OE9A101790T1">
    <property type="protein sequence ID" value="OE9A101790C1"/>
    <property type="gene ID" value="OE9A101790"/>
</dbReference>
<dbReference type="AlphaFoldDB" id="A0A8S0STT5"/>
<accession>A0A8S0STT5</accession>
<evidence type="ECO:0000256" key="1">
    <source>
        <dbReference type="SAM" id="MobiDB-lite"/>
    </source>
</evidence>
<evidence type="ECO:0000313" key="2">
    <source>
        <dbReference type="EMBL" id="CAA2995910.1"/>
    </source>
</evidence>
<organism evidence="2 3">
    <name type="scientific">Olea europaea subsp. europaea</name>
    <dbReference type="NCBI Taxonomy" id="158383"/>
    <lineage>
        <taxon>Eukaryota</taxon>
        <taxon>Viridiplantae</taxon>
        <taxon>Streptophyta</taxon>
        <taxon>Embryophyta</taxon>
        <taxon>Tracheophyta</taxon>
        <taxon>Spermatophyta</taxon>
        <taxon>Magnoliopsida</taxon>
        <taxon>eudicotyledons</taxon>
        <taxon>Gunneridae</taxon>
        <taxon>Pentapetalae</taxon>
        <taxon>asterids</taxon>
        <taxon>lamiids</taxon>
        <taxon>Lamiales</taxon>
        <taxon>Oleaceae</taxon>
        <taxon>Oleeae</taxon>
        <taxon>Olea</taxon>
    </lineage>
</organism>
<gene>
    <name evidence="2" type="ORF">OLEA9_A101790</name>
</gene>
<name>A0A8S0STT5_OLEEU</name>
<dbReference type="Proteomes" id="UP000594638">
    <property type="component" value="Unassembled WGS sequence"/>
</dbReference>
<sequence length="161" mass="16916">MGSALGNGIGGPGVERRRLRLRRRGGSEHLRRTAGNTEYGIFQRRICGTGPPPEDEEHSSNDVSSVVRVSQKKPQHGTGRRDCKPHQAGWYQAAAEGGGVVKVGIVELHPCLVGIVGINIDVIDPLGVKIWTIYDGGGGDGTGISVTLSAVASDLESVAIL</sequence>
<dbReference type="EMBL" id="CACTIH010005512">
    <property type="protein sequence ID" value="CAA2995910.1"/>
    <property type="molecule type" value="Genomic_DNA"/>
</dbReference>